<proteinExistence type="predicted"/>
<keyword evidence="3" id="KW-1185">Reference proteome</keyword>
<reference evidence="2 3" key="1">
    <citation type="journal article" date="2018" name="Front. Plant Sci.">
        <title>Red Clover (Trifolium pratense) and Zigzag Clover (T. medium) - A Picture of Genomic Similarities and Differences.</title>
        <authorList>
            <person name="Dluhosova J."/>
            <person name="Istvanek J."/>
            <person name="Nedelnik J."/>
            <person name="Repkova J."/>
        </authorList>
    </citation>
    <scope>NUCLEOTIDE SEQUENCE [LARGE SCALE GENOMIC DNA]</scope>
    <source>
        <strain evidence="3">cv. 10/8</strain>
        <tissue evidence="2">Leaf</tissue>
    </source>
</reference>
<sequence length="23" mass="2285">MASEPSLSSNRPSEGGVVPADTP</sequence>
<organism evidence="2 3">
    <name type="scientific">Trifolium medium</name>
    <dbReference type="NCBI Taxonomy" id="97028"/>
    <lineage>
        <taxon>Eukaryota</taxon>
        <taxon>Viridiplantae</taxon>
        <taxon>Streptophyta</taxon>
        <taxon>Embryophyta</taxon>
        <taxon>Tracheophyta</taxon>
        <taxon>Spermatophyta</taxon>
        <taxon>Magnoliopsida</taxon>
        <taxon>eudicotyledons</taxon>
        <taxon>Gunneridae</taxon>
        <taxon>Pentapetalae</taxon>
        <taxon>rosids</taxon>
        <taxon>fabids</taxon>
        <taxon>Fabales</taxon>
        <taxon>Fabaceae</taxon>
        <taxon>Papilionoideae</taxon>
        <taxon>50 kb inversion clade</taxon>
        <taxon>NPAAA clade</taxon>
        <taxon>Hologalegina</taxon>
        <taxon>IRL clade</taxon>
        <taxon>Trifolieae</taxon>
        <taxon>Trifolium</taxon>
    </lineage>
</organism>
<feature type="compositionally biased region" description="Polar residues" evidence="1">
    <location>
        <begin position="1"/>
        <end position="12"/>
    </location>
</feature>
<evidence type="ECO:0000313" key="3">
    <source>
        <dbReference type="Proteomes" id="UP000265520"/>
    </source>
</evidence>
<dbReference type="AlphaFoldDB" id="A0A392VMP6"/>
<name>A0A392VMP6_9FABA</name>
<accession>A0A392VMP6</accession>
<dbReference type="EMBL" id="LXQA011224985">
    <property type="protein sequence ID" value="MCI89664.1"/>
    <property type="molecule type" value="Genomic_DNA"/>
</dbReference>
<feature type="region of interest" description="Disordered" evidence="1">
    <location>
        <begin position="1"/>
        <end position="23"/>
    </location>
</feature>
<evidence type="ECO:0000313" key="2">
    <source>
        <dbReference type="EMBL" id="MCI89664.1"/>
    </source>
</evidence>
<dbReference type="Proteomes" id="UP000265520">
    <property type="component" value="Unassembled WGS sequence"/>
</dbReference>
<comment type="caution">
    <text evidence="2">The sequence shown here is derived from an EMBL/GenBank/DDBJ whole genome shotgun (WGS) entry which is preliminary data.</text>
</comment>
<protein>
    <submittedName>
        <fullName evidence="2">Uncharacterized protein</fullName>
    </submittedName>
</protein>
<evidence type="ECO:0000256" key="1">
    <source>
        <dbReference type="SAM" id="MobiDB-lite"/>
    </source>
</evidence>
<feature type="non-terminal residue" evidence="2">
    <location>
        <position position="23"/>
    </location>
</feature>